<reference evidence="2 3" key="1">
    <citation type="submission" date="2018-09" db="EMBL/GenBank/DDBJ databases">
        <title>Genomic investigation of the strawberry pathogen Phytophthora fragariae indicates pathogenicity is determined by transcriptional variation in three key races.</title>
        <authorList>
            <person name="Adams T.M."/>
            <person name="Armitage A.D."/>
            <person name="Sobczyk M.K."/>
            <person name="Bates H.J."/>
            <person name="Dunwell J.M."/>
            <person name="Nellist C.F."/>
            <person name="Harrison R.J."/>
        </authorList>
    </citation>
    <scope>NUCLEOTIDE SEQUENCE [LARGE SCALE GENOMIC DNA]</scope>
    <source>
        <strain evidence="2 3">SCRP249</strain>
    </source>
</reference>
<evidence type="ECO:0000313" key="3">
    <source>
        <dbReference type="Proteomes" id="UP000429607"/>
    </source>
</evidence>
<protein>
    <submittedName>
        <fullName evidence="2">Uncharacterized protein</fullName>
    </submittedName>
</protein>
<feature type="transmembrane region" description="Helical" evidence="1">
    <location>
        <begin position="147"/>
        <end position="167"/>
    </location>
</feature>
<name>A0A6A3MR43_9STRA</name>
<organism evidence="2 3">
    <name type="scientific">Phytophthora rubi</name>
    <dbReference type="NCBI Taxonomy" id="129364"/>
    <lineage>
        <taxon>Eukaryota</taxon>
        <taxon>Sar</taxon>
        <taxon>Stramenopiles</taxon>
        <taxon>Oomycota</taxon>
        <taxon>Peronosporomycetes</taxon>
        <taxon>Peronosporales</taxon>
        <taxon>Peronosporaceae</taxon>
        <taxon>Phytophthora</taxon>
    </lineage>
</organism>
<evidence type="ECO:0000256" key="1">
    <source>
        <dbReference type="SAM" id="Phobius"/>
    </source>
</evidence>
<dbReference type="AlphaFoldDB" id="A0A6A3MR43"/>
<evidence type="ECO:0000313" key="2">
    <source>
        <dbReference type="EMBL" id="KAE9034066.1"/>
    </source>
</evidence>
<feature type="transmembrane region" description="Helical" evidence="1">
    <location>
        <begin position="113"/>
        <end position="135"/>
    </location>
</feature>
<proteinExistence type="predicted"/>
<sequence length="169" mass="18564">MVGVATFGLSVVALGYLSVLVKMLTCIRWPKNTTHLLHHVTCKDLAHKLGKSLVEAADRQLSSWVTSSTMQLAFSLTREESLARKRINLLMKLGDLALETLLLYQMLESGSPTVLIGIFTFVAASNALVCAAMMFVPCERAPLAETFIDILFDFLIIIGSPMLVVVYCL</sequence>
<dbReference type="Proteomes" id="UP000429607">
    <property type="component" value="Unassembled WGS sequence"/>
</dbReference>
<keyword evidence="1" id="KW-0812">Transmembrane</keyword>
<comment type="caution">
    <text evidence="2">The sequence shown here is derived from an EMBL/GenBank/DDBJ whole genome shotgun (WGS) entry which is preliminary data.</text>
</comment>
<keyword evidence="1" id="KW-0472">Membrane</keyword>
<dbReference type="EMBL" id="QXFV01000563">
    <property type="protein sequence ID" value="KAE9034066.1"/>
    <property type="molecule type" value="Genomic_DNA"/>
</dbReference>
<gene>
    <name evidence="2" type="ORF">PR001_g9890</name>
</gene>
<accession>A0A6A3MR43</accession>
<feature type="transmembrane region" description="Helical" evidence="1">
    <location>
        <begin position="6"/>
        <end position="27"/>
    </location>
</feature>
<keyword evidence="1" id="KW-1133">Transmembrane helix</keyword>